<gene>
    <name evidence="3" type="ORF">FHW14_002433</name>
</gene>
<comment type="caution">
    <text evidence="3">The sequence shown here is derived from an EMBL/GenBank/DDBJ whole genome shotgun (WGS) entry which is preliminary data.</text>
</comment>
<evidence type="ECO:0000313" key="4">
    <source>
        <dbReference type="Proteomes" id="UP000590811"/>
    </source>
</evidence>
<dbReference type="AlphaFoldDB" id="A0A839PSU2"/>
<organism evidence="3 4">
    <name type="scientific">Terracoccus luteus</name>
    <dbReference type="NCBI Taxonomy" id="53356"/>
    <lineage>
        <taxon>Bacteria</taxon>
        <taxon>Bacillati</taxon>
        <taxon>Actinomycetota</taxon>
        <taxon>Actinomycetes</taxon>
        <taxon>Micrococcales</taxon>
        <taxon>Intrasporangiaceae</taxon>
        <taxon>Terracoccus</taxon>
    </lineage>
</organism>
<keyword evidence="2" id="KW-1133">Transmembrane helix</keyword>
<name>A0A839PSU2_9MICO</name>
<evidence type="ECO:0000313" key="3">
    <source>
        <dbReference type="EMBL" id="MBB2987250.1"/>
    </source>
</evidence>
<keyword evidence="2" id="KW-0812">Transmembrane</keyword>
<feature type="compositionally biased region" description="Acidic residues" evidence="1">
    <location>
        <begin position="30"/>
        <end position="40"/>
    </location>
</feature>
<keyword evidence="2" id="KW-0472">Membrane</keyword>
<evidence type="ECO:0000256" key="1">
    <source>
        <dbReference type="SAM" id="MobiDB-lite"/>
    </source>
</evidence>
<sequence length="283" mass="28621">MSPSDPTAPDARENDVEAVGDPTDEHNDDPTDQLTDELTDDLGPLDPAVEARITALLAAAPPAGPMPTDVSERLTDALAREADLRVDRAPTAAGSGASVTPLFRQPRERRPWIAVAAVAAAAAIVAVGGSALHLTKRTDGAAVIGDGRVTGSAGPTASTPATSTPPGTPTVHIQVSTTNYTERTFVPQATTLLQSPGPTLDPLAAEAPAIGPIGTVTGLESCLTGLGVDAAGLTTVSTDIANWQGAPAAVVAVTQDGDRRAWAVERSCSRDAPGLLSGPTDLP</sequence>
<protein>
    <submittedName>
        <fullName evidence="3">Uncharacterized protein</fullName>
    </submittedName>
</protein>
<evidence type="ECO:0000256" key="2">
    <source>
        <dbReference type="SAM" id="Phobius"/>
    </source>
</evidence>
<accession>A0A839PSU2</accession>
<feature type="region of interest" description="Disordered" evidence="1">
    <location>
        <begin position="149"/>
        <end position="169"/>
    </location>
</feature>
<feature type="region of interest" description="Disordered" evidence="1">
    <location>
        <begin position="1"/>
        <end position="45"/>
    </location>
</feature>
<dbReference type="RefSeq" id="WP_184510473.1">
    <property type="nucleotide sequence ID" value="NZ_JACHVT010000005.1"/>
</dbReference>
<dbReference type="Proteomes" id="UP000590811">
    <property type="component" value="Unassembled WGS sequence"/>
</dbReference>
<proteinExistence type="predicted"/>
<feature type="compositionally biased region" description="Low complexity" evidence="1">
    <location>
        <begin position="150"/>
        <end position="165"/>
    </location>
</feature>
<reference evidence="3 4" key="1">
    <citation type="submission" date="2020-08" db="EMBL/GenBank/DDBJ databases">
        <title>Genomic Encyclopedia of Type Strains, Phase IV (KMG-V): Genome sequencing to study the core and pangenomes of soil and plant-associated prokaryotes.</title>
        <authorList>
            <person name="Whitman W."/>
        </authorList>
    </citation>
    <scope>NUCLEOTIDE SEQUENCE [LARGE SCALE GENOMIC DNA]</scope>
    <source>
        <strain evidence="3 4">B3ACCR2</strain>
    </source>
</reference>
<feature type="transmembrane region" description="Helical" evidence="2">
    <location>
        <begin position="112"/>
        <end position="134"/>
    </location>
</feature>
<dbReference type="EMBL" id="JACHVT010000005">
    <property type="protein sequence ID" value="MBB2987250.1"/>
    <property type="molecule type" value="Genomic_DNA"/>
</dbReference>